<dbReference type="InterPro" id="IPR031734">
    <property type="entry name" value="MBF2"/>
</dbReference>
<sequence>MVKLLLVVCVAVVASLTSGAVVRPINRSSLSVGYITNGDRLLHRHYLNKQPVPNAVQYQDFIFRGNATTRIAALTATEIGYSQNAYPWITSGGVGYNYATVRVQSARGLGYYYVIDVWGR</sequence>
<keyword evidence="3" id="KW-1185">Reference proteome</keyword>
<evidence type="ECO:0000313" key="3">
    <source>
        <dbReference type="Proteomes" id="UP001152562"/>
    </source>
</evidence>
<dbReference type="AlphaFoldDB" id="A0A9P0T793"/>
<keyword evidence="1" id="KW-0732">Signal</keyword>
<accession>A0A9P0T793</accession>
<dbReference type="Pfam" id="PF15868">
    <property type="entry name" value="MBF2"/>
    <property type="match status" value="1"/>
</dbReference>
<dbReference type="PANTHER" id="PTHR37685:SF1">
    <property type="entry name" value="GEO11136P1-RELATED"/>
    <property type="match status" value="1"/>
</dbReference>
<dbReference type="Proteomes" id="UP001152562">
    <property type="component" value="Unassembled WGS sequence"/>
</dbReference>
<evidence type="ECO:0000313" key="2">
    <source>
        <dbReference type="EMBL" id="CAH4023932.1"/>
    </source>
</evidence>
<dbReference type="EMBL" id="CALOZG010000004">
    <property type="protein sequence ID" value="CAH4023932.1"/>
    <property type="molecule type" value="Genomic_DNA"/>
</dbReference>
<comment type="caution">
    <text evidence="2">The sequence shown here is derived from an EMBL/GenBank/DDBJ whole genome shotgun (WGS) entry which is preliminary data.</text>
</comment>
<dbReference type="PANTHER" id="PTHR37685">
    <property type="entry name" value="GEO11136P1-RELATED"/>
    <property type="match status" value="1"/>
</dbReference>
<gene>
    <name evidence="2" type="ORF">PIBRA_LOCUS4418</name>
</gene>
<reference evidence="2" key="1">
    <citation type="submission" date="2022-05" db="EMBL/GenBank/DDBJ databases">
        <authorList>
            <person name="Okamura Y."/>
        </authorList>
    </citation>
    <scope>NUCLEOTIDE SEQUENCE</scope>
</reference>
<feature type="signal peptide" evidence="1">
    <location>
        <begin position="1"/>
        <end position="19"/>
    </location>
</feature>
<evidence type="ECO:0008006" key="4">
    <source>
        <dbReference type="Google" id="ProtNLM"/>
    </source>
</evidence>
<organism evidence="2 3">
    <name type="scientific">Pieris brassicae</name>
    <name type="common">White butterfly</name>
    <name type="synonym">Large white butterfly</name>
    <dbReference type="NCBI Taxonomy" id="7116"/>
    <lineage>
        <taxon>Eukaryota</taxon>
        <taxon>Metazoa</taxon>
        <taxon>Ecdysozoa</taxon>
        <taxon>Arthropoda</taxon>
        <taxon>Hexapoda</taxon>
        <taxon>Insecta</taxon>
        <taxon>Pterygota</taxon>
        <taxon>Neoptera</taxon>
        <taxon>Endopterygota</taxon>
        <taxon>Lepidoptera</taxon>
        <taxon>Glossata</taxon>
        <taxon>Ditrysia</taxon>
        <taxon>Papilionoidea</taxon>
        <taxon>Pieridae</taxon>
        <taxon>Pierinae</taxon>
        <taxon>Pieris</taxon>
    </lineage>
</organism>
<evidence type="ECO:0000256" key="1">
    <source>
        <dbReference type="SAM" id="SignalP"/>
    </source>
</evidence>
<protein>
    <recommendedName>
        <fullName evidence="4">Salivary secreted peptide</fullName>
    </recommendedName>
</protein>
<name>A0A9P0T793_PIEBR</name>
<proteinExistence type="predicted"/>
<feature type="chain" id="PRO_5040109605" description="Salivary secreted peptide" evidence="1">
    <location>
        <begin position="20"/>
        <end position="120"/>
    </location>
</feature>